<dbReference type="Proteomes" id="UP000005101">
    <property type="component" value="Unassembled WGS sequence"/>
</dbReference>
<feature type="transmembrane region" description="Helical" evidence="1">
    <location>
        <begin position="96"/>
        <end position="114"/>
    </location>
</feature>
<name>A0ABN0BNC1_BACFG</name>
<evidence type="ECO:0000313" key="2">
    <source>
        <dbReference type="EMBL" id="EFR54377.1"/>
    </source>
</evidence>
<keyword evidence="1" id="KW-0472">Membrane</keyword>
<evidence type="ECO:0000313" key="3">
    <source>
        <dbReference type="Proteomes" id="UP000005101"/>
    </source>
</evidence>
<keyword evidence="1" id="KW-0812">Transmembrane</keyword>
<protein>
    <recommendedName>
        <fullName evidence="4">DUF2721 domain-containing protein</fullName>
    </recommendedName>
</protein>
<accession>A0ABN0BNC1</accession>
<feature type="transmembrane region" description="Helical" evidence="1">
    <location>
        <begin position="71"/>
        <end position="90"/>
    </location>
</feature>
<evidence type="ECO:0000256" key="1">
    <source>
        <dbReference type="SAM" id="Phobius"/>
    </source>
</evidence>
<proteinExistence type="predicted"/>
<dbReference type="EMBL" id="EQ973215">
    <property type="protein sequence ID" value="EFR54377.1"/>
    <property type="molecule type" value="Genomic_DNA"/>
</dbReference>
<keyword evidence="1" id="KW-1133">Transmembrane helix</keyword>
<organism evidence="2 3">
    <name type="scientific">Bacteroides fragilis 3_1_12</name>
    <dbReference type="NCBI Taxonomy" id="457424"/>
    <lineage>
        <taxon>Bacteria</taxon>
        <taxon>Pseudomonadati</taxon>
        <taxon>Bacteroidota</taxon>
        <taxon>Bacteroidia</taxon>
        <taxon>Bacteroidales</taxon>
        <taxon>Bacteroidaceae</taxon>
        <taxon>Bacteroides</taxon>
    </lineage>
</organism>
<feature type="transmembrane region" description="Helical" evidence="1">
    <location>
        <begin position="12"/>
        <end position="31"/>
    </location>
</feature>
<dbReference type="InterPro" id="IPR021279">
    <property type="entry name" value="DUF2721"/>
</dbReference>
<reference evidence="2 3" key="1">
    <citation type="submission" date="2008-12" db="EMBL/GenBank/DDBJ databases">
        <title>Annotation of Bacteroides fragilis strain 3_1_12.</title>
        <authorList>
            <consortium name="The Broad Institute Genome Sequencing Platform"/>
            <person name="Ward D."/>
            <person name="Young S.K."/>
            <person name="Kodira C.D."/>
            <person name="Zeng Q."/>
            <person name="Koehrsen M."/>
            <person name="Alvarado L."/>
            <person name="Berlin A."/>
            <person name="Borenstein D."/>
            <person name="Chen Z."/>
            <person name="Engels R."/>
            <person name="Freedman E."/>
            <person name="Gellesch M."/>
            <person name="Goldberg J."/>
            <person name="Griggs A."/>
            <person name="Gujja S."/>
            <person name="Heiman D."/>
            <person name="Hepburn T."/>
            <person name="Howarth C."/>
            <person name="Jen D."/>
            <person name="Larson L."/>
            <person name="Lewis B."/>
            <person name="Mehta T."/>
            <person name="Park D."/>
            <person name="Pearson M."/>
            <person name="Roberts A."/>
            <person name="Saif S."/>
            <person name="Shea T."/>
            <person name="Shenoy N."/>
            <person name="Sisk P."/>
            <person name="Stolte C."/>
            <person name="Sykes S."/>
            <person name="Walk T."/>
            <person name="White J."/>
            <person name="Yandava C."/>
            <person name="Allen-Vercoe E."/>
            <person name="Strauss J."/>
            <person name="Ambrose C."/>
            <person name="Lander E."/>
            <person name="Nusbaum C."/>
            <person name="Galagan J."/>
            <person name="Birren B."/>
        </authorList>
    </citation>
    <scope>NUCLEOTIDE SEQUENCE [LARGE SCALE GENOMIC DNA]</scope>
    <source>
        <strain evidence="2 3">3_1_12</strain>
    </source>
</reference>
<evidence type="ECO:0008006" key="4">
    <source>
        <dbReference type="Google" id="ProtNLM"/>
    </source>
</evidence>
<dbReference type="Pfam" id="PF11026">
    <property type="entry name" value="DUF2721"/>
    <property type="match status" value="1"/>
</dbReference>
<keyword evidence="3" id="KW-1185">Reference proteome</keyword>
<sequence length="137" mass="15696">MITMEELTLTTPALLFSAVSLILLAYTNRFLSYAQLVRTLRDRYMEDPSDINVAQIENLRKRLNLTRMMQVFGIASLFFCVVTMFLIYIGLFLLSIYIFGFALLLLIASLGVSLREIQISTRALDIYLSTMEGKLKH</sequence>
<gene>
    <name evidence="2" type="ORF">BFAG_03075</name>
</gene>